<dbReference type="InterPro" id="IPR008965">
    <property type="entry name" value="CBM2/CBM3_carb-bd_dom_sf"/>
</dbReference>
<proteinExistence type="inferred from homology"/>
<feature type="region of interest" description="Disordered" evidence="7">
    <location>
        <begin position="125"/>
        <end position="175"/>
    </location>
</feature>
<evidence type="ECO:0000256" key="2">
    <source>
        <dbReference type="ARBA" id="ARBA00010687"/>
    </source>
</evidence>
<keyword evidence="6" id="KW-0732">Signal</keyword>
<dbReference type="EC" id="3.2.1.89" evidence="3 6"/>
<dbReference type="OrthoDB" id="3981930at2"/>
<organism evidence="9 10">
    <name type="scientific">Microbispora rosea</name>
    <dbReference type="NCBI Taxonomy" id="58117"/>
    <lineage>
        <taxon>Bacteria</taxon>
        <taxon>Bacillati</taxon>
        <taxon>Actinomycetota</taxon>
        <taxon>Actinomycetes</taxon>
        <taxon>Streptosporangiales</taxon>
        <taxon>Streptosporangiaceae</taxon>
        <taxon>Microbispora</taxon>
    </lineage>
</organism>
<dbReference type="Gene3D" id="3.20.20.80">
    <property type="entry name" value="Glycosidases"/>
    <property type="match status" value="1"/>
</dbReference>
<dbReference type="SUPFAM" id="SSF49384">
    <property type="entry name" value="Carbohydrate-binding domain"/>
    <property type="match status" value="1"/>
</dbReference>
<accession>A0A1N7HJS5</accession>
<evidence type="ECO:0000256" key="3">
    <source>
        <dbReference type="ARBA" id="ARBA00012556"/>
    </source>
</evidence>
<dbReference type="GO" id="GO:0045490">
    <property type="term" value="P:pectin catabolic process"/>
    <property type="evidence" value="ECO:0007669"/>
    <property type="project" value="TreeGrafter"/>
</dbReference>
<evidence type="ECO:0000256" key="7">
    <source>
        <dbReference type="SAM" id="MobiDB-lite"/>
    </source>
</evidence>
<feature type="compositionally biased region" description="Pro residues" evidence="7">
    <location>
        <begin position="154"/>
        <end position="169"/>
    </location>
</feature>
<keyword evidence="5 6" id="KW-0326">Glycosidase</keyword>
<dbReference type="InterPro" id="IPR001919">
    <property type="entry name" value="CBD2"/>
</dbReference>
<comment type="catalytic activity">
    <reaction evidence="1 6">
        <text>The enzyme specifically hydrolyzes (1-&gt;4)-beta-D-galactosidic linkages in type I arabinogalactans.</text>
        <dbReference type="EC" id="3.2.1.89"/>
    </reaction>
</comment>
<dbReference type="InterPro" id="IPR011683">
    <property type="entry name" value="Glyco_hydro_53"/>
</dbReference>
<feature type="chain" id="PRO_5009735764" description="Arabinogalactan endo-beta-1,4-galactanase" evidence="6">
    <location>
        <begin position="30"/>
        <end position="512"/>
    </location>
</feature>
<evidence type="ECO:0000256" key="6">
    <source>
        <dbReference type="RuleBase" id="RU361192"/>
    </source>
</evidence>
<dbReference type="Pfam" id="PF07745">
    <property type="entry name" value="Glyco_hydro_53"/>
    <property type="match status" value="1"/>
</dbReference>
<gene>
    <name evidence="9" type="ORF">SAMN05421833_1595</name>
</gene>
<dbReference type="EMBL" id="FTNI01000059">
    <property type="protein sequence ID" value="SIS25082.1"/>
    <property type="molecule type" value="Genomic_DNA"/>
</dbReference>
<dbReference type="SMART" id="SM00637">
    <property type="entry name" value="CBD_II"/>
    <property type="match status" value="1"/>
</dbReference>
<evidence type="ECO:0000256" key="5">
    <source>
        <dbReference type="ARBA" id="ARBA00023295"/>
    </source>
</evidence>
<dbReference type="RefSeq" id="WP_159454912.1">
    <property type="nucleotide sequence ID" value="NZ_FTNI01000059.1"/>
</dbReference>
<dbReference type="PROSITE" id="PS51173">
    <property type="entry name" value="CBM2"/>
    <property type="match status" value="1"/>
</dbReference>
<protein>
    <recommendedName>
        <fullName evidence="3 6">Arabinogalactan endo-beta-1,4-galactanase</fullName>
        <ecNumber evidence="3 6">3.2.1.89</ecNumber>
    </recommendedName>
</protein>
<feature type="domain" description="CBM2" evidence="8">
    <location>
        <begin position="26"/>
        <end position="135"/>
    </location>
</feature>
<evidence type="ECO:0000256" key="1">
    <source>
        <dbReference type="ARBA" id="ARBA00001695"/>
    </source>
</evidence>
<evidence type="ECO:0000259" key="8">
    <source>
        <dbReference type="PROSITE" id="PS51173"/>
    </source>
</evidence>
<dbReference type="Pfam" id="PF00553">
    <property type="entry name" value="CBM_2"/>
    <property type="match status" value="1"/>
</dbReference>
<dbReference type="InterPro" id="IPR017853">
    <property type="entry name" value="GH"/>
</dbReference>
<dbReference type="GO" id="GO:0015926">
    <property type="term" value="F:glucosidase activity"/>
    <property type="evidence" value="ECO:0007669"/>
    <property type="project" value="InterPro"/>
</dbReference>
<dbReference type="STRING" id="58117.SAMN05421833_1595"/>
<comment type="similarity">
    <text evidence="2 6">Belongs to the glycosyl hydrolase 53 family.</text>
</comment>
<name>A0A1N7HJS5_9ACTN</name>
<dbReference type="InterPro" id="IPR012291">
    <property type="entry name" value="CBM2_carb-bd_dom_sf"/>
</dbReference>
<sequence>MKRRSLALPLCAAVLLAGAGAVAASPASAASGCSVTYAVSSEWPGGFGANVTIDNLGDPITSWTLTWSYPAGQQVTQAWNATVTQSGLQVTATNAGYNGSVGTGGSVSFGFNGSWSGSNPVPTAFTLNGTPCTGGVSGPPSPTPSPSPSAVSPTPSPSPARPSPSPSPSPTGKRLTMLGADVSTLQRAADLGAKYYDASGAQRDPLDILKGIGANYVRLRIWNNPVSGYNNKAKVLQYARTVKAKGLKLLVDFHYSDTWADPGKQYKPAAWASHGIGQLQTDVYNYTYDVCSSLKAQGTTPDSVQIGNEINVGMLWNDGKVVDNDFTNLSLLLKAGYNATKACNSGTQVIIHTADADSDANARWFYDGIRAKGVPWDITGLSYYCYWHGTMSTMAGVVADMKSRYGKDVILAETAYPYTTANADGTPNVISSSQPCSGYQATPAGQGANFTAVQNTARDAGAIGVFYWEPTWYAVPGNGWDPADINGSGDGWDNQAIFDRNGRLNPNVRWTP</sequence>
<feature type="signal peptide" evidence="6">
    <location>
        <begin position="1"/>
        <end position="29"/>
    </location>
</feature>
<dbReference type="GO" id="GO:0031218">
    <property type="term" value="F:arabinogalactan endo-1,4-beta-galactosidase activity"/>
    <property type="evidence" value="ECO:0007669"/>
    <property type="project" value="UniProtKB-EC"/>
</dbReference>
<dbReference type="SUPFAM" id="SSF51445">
    <property type="entry name" value="(Trans)glycosidases"/>
    <property type="match status" value="1"/>
</dbReference>
<evidence type="ECO:0000256" key="4">
    <source>
        <dbReference type="ARBA" id="ARBA00022801"/>
    </source>
</evidence>
<dbReference type="AlphaFoldDB" id="A0A1N7HJS5"/>
<dbReference type="PROSITE" id="PS51257">
    <property type="entry name" value="PROKAR_LIPOPROTEIN"/>
    <property type="match status" value="1"/>
</dbReference>
<dbReference type="PANTHER" id="PTHR34983:SF1">
    <property type="entry name" value="ARABINOGALACTAN ENDO-BETA-1,4-GALACTANASE A"/>
    <property type="match status" value="1"/>
</dbReference>
<dbReference type="GO" id="GO:0030247">
    <property type="term" value="F:polysaccharide binding"/>
    <property type="evidence" value="ECO:0007669"/>
    <property type="project" value="UniProtKB-UniRule"/>
</dbReference>
<reference evidence="10" key="1">
    <citation type="submission" date="2017-01" db="EMBL/GenBank/DDBJ databases">
        <authorList>
            <person name="Varghese N."/>
            <person name="Submissions S."/>
        </authorList>
    </citation>
    <scope>NUCLEOTIDE SEQUENCE [LARGE SCALE GENOMIC DNA]</scope>
    <source>
        <strain evidence="10">ATCC 12950</strain>
    </source>
</reference>
<evidence type="ECO:0000313" key="9">
    <source>
        <dbReference type="EMBL" id="SIS25082.1"/>
    </source>
</evidence>
<evidence type="ECO:0000313" key="10">
    <source>
        <dbReference type="Proteomes" id="UP000186096"/>
    </source>
</evidence>
<dbReference type="PANTHER" id="PTHR34983">
    <property type="entry name" value="ARABINOGALACTAN ENDO-BETA-1,4-GALACTANASE A"/>
    <property type="match status" value="1"/>
</dbReference>
<dbReference type="Proteomes" id="UP000186096">
    <property type="component" value="Unassembled WGS sequence"/>
</dbReference>
<dbReference type="Gene3D" id="2.60.40.290">
    <property type="match status" value="1"/>
</dbReference>
<keyword evidence="4 6" id="KW-0378">Hydrolase</keyword>
<keyword evidence="10" id="KW-1185">Reference proteome</keyword>